<sequence>MFFRSILGPEKFREICEVSKIKVNLENLKTRINKSLTCKDVN</sequence>
<dbReference type="EMBL" id="HF935729">
    <property type="protein sequence ID" value="CCX32209.1"/>
    <property type="molecule type" value="Genomic_DNA"/>
</dbReference>
<name>U4LJE0_PYROM</name>
<protein>
    <submittedName>
        <fullName evidence="1">Uncharacterized protein</fullName>
    </submittedName>
</protein>
<keyword evidence="2" id="KW-1185">Reference proteome</keyword>
<dbReference type="Proteomes" id="UP000018144">
    <property type="component" value="Unassembled WGS sequence"/>
</dbReference>
<proteinExistence type="predicted"/>
<reference evidence="1 2" key="1">
    <citation type="journal article" date="2013" name="PLoS Genet.">
        <title>The genome and development-dependent transcriptomes of Pyronema confluens: a window into fungal evolution.</title>
        <authorList>
            <person name="Traeger S."/>
            <person name="Altegoer F."/>
            <person name="Freitag M."/>
            <person name="Gabaldon T."/>
            <person name="Kempken F."/>
            <person name="Kumar A."/>
            <person name="Marcet-Houben M."/>
            <person name="Poggeler S."/>
            <person name="Stajich J.E."/>
            <person name="Nowrousian M."/>
        </authorList>
    </citation>
    <scope>NUCLEOTIDE SEQUENCE [LARGE SCALE GENOMIC DNA]</scope>
    <source>
        <strain evidence="2">CBS 100304</strain>
        <tissue evidence="1">Vegetative mycelium</tissue>
    </source>
</reference>
<evidence type="ECO:0000313" key="2">
    <source>
        <dbReference type="Proteomes" id="UP000018144"/>
    </source>
</evidence>
<dbReference type="AlphaFoldDB" id="U4LJE0"/>
<evidence type="ECO:0000313" key="1">
    <source>
        <dbReference type="EMBL" id="CCX32209.1"/>
    </source>
</evidence>
<gene>
    <name evidence="1" type="ORF">PCON_12530</name>
</gene>
<accession>U4LJE0</accession>
<organism evidence="1 2">
    <name type="scientific">Pyronema omphalodes (strain CBS 100304)</name>
    <name type="common">Pyronema confluens</name>
    <dbReference type="NCBI Taxonomy" id="1076935"/>
    <lineage>
        <taxon>Eukaryota</taxon>
        <taxon>Fungi</taxon>
        <taxon>Dikarya</taxon>
        <taxon>Ascomycota</taxon>
        <taxon>Pezizomycotina</taxon>
        <taxon>Pezizomycetes</taxon>
        <taxon>Pezizales</taxon>
        <taxon>Pyronemataceae</taxon>
        <taxon>Pyronema</taxon>
    </lineage>
</organism>